<evidence type="ECO:0000313" key="3">
    <source>
        <dbReference type="EMBL" id="KAF2153473.1"/>
    </source>
</evidence>
<keyword evidence="4" id="KW-1185">Reference proteome</keyword>
<evidence type="ECO:0000256" key="1">
    <source>
        <dbReference type="SAM" id="Phobius"/>
    </source>
</evidence>
<keyword evidence="1" id="KW-1133">Transmembrane helix</keyword>
<feature type="transmembrane region" description="Helical" evidence="1">
    <location>
        <begin position="63"/>
        <end position="81"/>
    </location>
</feature>
<feature type="transmembrane region" description="Helical" evidence="1">
    <location>
        <begin position="451"/>
        <end position="473"/>
    </location>
</feature>
<dbReference type="Proteomes" id="UP000799439">
    <property type="component" value="Unassembled WGS sequence"/>
</dbReference>
<feature type="transmembrane region" description="Helical" evidence="1">
    <location>
        <begin position="280"/>
        <end position="299"/>
    </location>
</feature>
<name>A0A9P4J103_9PEZI</name>
<feature type="transmembrane region" description="Helical" evidence="1">
    <location>
        <begin position="153"/>
        <end position="175"/>
    </location>
</feature>
<evidence type="ECO:0000259" key="2">
    <source>
        <dbReference type="Pfam" id="PF01757"/>
    </source>
</evidence>
<protein>
    <recommendedName>
        <fullName evidence="2">Acyltransferase 3 domain-containing protein</fullName>
    </recommendedName>
</protein>
<comment type="caution">
    <text evidence="3">The sequence shown here is derived from an EMBL/GenBank/DDBJ whole genome shotgun (WGS) entry which is preliminary data.</text>
</comment>
<evidence type="ECO:0000313" key="4">
    <source>
        <dbReference type="Proteomes" id="UP000799439"/>
    </source>
</evidence>
<dbReference type="OrthoDB" id="5819582at2759"/>
<dbReference type="InterPro" id="IPR050879">
    <property type="entry name" value="Acyltransferase_3"/>
</dbReference>
<sequence>MAARFDTLLVDGKMYQPQKVECREFFRSLGGVVYGLAQQPWRSLWSRDGSSGSKLHSTSWMDGIRGLAAIAVFNLHFFYNFTHTVYWSYGTTDHDTHINQLPGVSLLFDGTCSVVVFFTVAGYVCSYRSLLYITTADSEGLFRSLPGTIFRRFFRLYLPSICSMFAISMLAYLGFYEPTRYYFNHRKQFFPGPGVEPQPGRHPTMMAQLTDWWSEVSRMINFWTEEPKDPWIDFHLWTIVHEFRASMHLFIVLVALAKCTPKARLTLLALMGYVYALQWGHWYCLCFFYGAIIAQLDILRTNKSSPLKLELSPQRKVEEKSATNAGCLARKITRTFLYVVAIYLMSFPIRGTHKPAPLYASIVNPVIPAVIKKSHMFPKLHGFVLLFYLLSTVPAEDRPNSLWHKILTHRFCLHMGRIMFGFYLVHGMILHIFGYSLPIWIWALIGGNQGMFRWLFGLLLGWAMAFASTLLAGELWTRHVEKRCVNFTKWLESICFEQ</sequence>
<proteinExistence type="predicted"/>
<dbReference type="AlphaFoldDB" id="A0A9P4J103"/>
<dbReference type="EMBL" id="ML996085">
    <property type="protein sequence ID" value="KAF2153473.1"/>
    <property type="molecule type" value="Genomic_DNA"/>
</dbReference>
<dbReference type="PANTHER" id="PTHR23028:SF134">
    <property type="entry name" value="PUTATIVE (AFU_ORTHOLOGUE AFUA_4G08520)-RELATED"/>
    <property type="match status" value="1"/>
</dbReference>
<dbReference type="PANTHER" id="PTHR23028">
    <property type="entry name" value="ACETYLTRANSFERASE"/>
    <property type="match status" value="1"/>
</dbReference>
<accession>A0A9P4J103</accession>
<feature type="transmembrane region" description="Helical" evidence="1">
    <location>
        <begin position="101"/>
        <end position="124"/>
    </location>
</feature>
<dbReference type="Pfam" id="PF01757">
    <property type="entry name" value="Acyl_transf_3"/>
    <property type="match status" value="1"/>
</dbReference>
<dbReference type="InterPro" id="IPR002656">
    <property type="entry name" value="Acyl_transf_3_dom"/>
</dbReference>
<organism evidence="3 4">
    <name type="scientific">Myriangium duriaei CBS 260.36</name>
    <dbReference type="NCBI Taxonomy" id="1168546"/>
    <lineage>
        <taxon>Eukaryota</taxon>
        <taxon>Fungi</taxon>
        <taxon>Dikarya</taxon>
        <taxon>Ascomycota</taxon>
        <taxon>Pezizomycotina</taxon>
        <taxon>Dothideomycetes</taxon>
        <taxon>Dothideomycetidae</taxon>
        <taxon>Myriangiales</taxon>
        <taxon>Myriangiaceae</taxon>
        <taxon>Myriangium</taxon>
    </lineage>
</organism>
<feature type="transmembrane region" description="Helical" evidence="1">
    <location>
        <begin position="420"/>
        <end position="445"/>
    </location>
</feature>
<keyword evidence="1" id="KW-0472">Membrane</keyword>
<feature type="domain" description="Acyltransferase 3" evidence="2">
    <location>
        <begin position="59"/>
        <end position="467"/>
    </location>
</feature>
<gene>
    <name evidence="3" type="ORF">K461DRAFT_140942</name>
</gene>
<keyword evidence="1" id="KW-0812">Transmembrane</keyword>
<dbReference type="GO" id="GO:0016747">
    <property type="term" value="F:acyltransferase activity, transferring groups other than amino-acyl groups"/>
    <property type="evidence" value="ECO:0007669"/>
    <property type="project" value="InterPro"/>
</dbReference>
<reference evidence="3" key="1">
    <citation type="journal article" date="2020" name="Stud. Mycol.">
        <title>101 Dothideomycetes genomes: a test case for predicting lifestyles and emergence of pathogens.</title>
        <authorList>
            <person name="Haridas S."/>
            <person name="Albert R."/>
            <person name="Binder M."/>
            <person name="Bloem J."/>
            <person name="Labutti K."/>
            <person name="Salamov A."/>
            <person name="Andreopoulos B."/>
            <person name="Baker S."/>
            <person name="Barry K."/>
            <person name="Bills G."/>
            <person name="Bluhm B."/>
            <person name="Cannon C."/>
            <person name="Castanera R."/>
            <person name="Culley D."/>
            <person name="Daum C."/>
            <person name="Ezra D."/>
            <person name="Gonzalez J."/>
            <person name="Henrissat B."/>
            <person name="Kuo A."/>
            <person name="Liang C."/>
            <person name="Lipzen A."/>
            <person name="Lutzoni F."/>
            <person name="Magnuson J."/>
            <person name="Mondo S."/>
            <person name="Nolan M."/>
            <person name="Ohm R."/>
            <person name="Pangilinan J."/>
            <person name="Park H.-J."/>
            <person name="Ramirez L."/>
            <person name="Alfaro M."/>
            <person name="Sun H."/>
            <person name="Tritt A."/>
            <person name="Yoshinaga Y."/>
            <person name="Zwiers L.-H."/>
            <person name="Turgeon B."/>
            <person name="Goodwin S."/>
            <person name="Spatafora J."/>
            <person name="Crous P."/>
            <person name="Grigoriev I."/>
        </authorList>
    </citation>
    <scope>NUCLEOTIDE SEQUENCE</scope>
    <source>
        <strain evidence="3">CBS 260.36</strain>
    </source>
</reference>